<dbReference type="PATRIC" id="fig|629262.5.peg.5059"/>
<protein>
    <submittedName>
        <fullName evidence="1">Amino acid adenylation</fullName>
    </submittedName>
</protein>
<evidence type="ECO:0000313" key="2">
    <source>
        <dbReference type="Proteomes" id="UP000004471"/>
    </source>
</evidence>
<name>F3FS40_PSESX</name>
<gene>
    <name evidence="1" type="ORF">PSYJA_30391</name>
</gene>
<proteinExistence type="predicted"/>
<sequence>SLLAVSLIERMRQADLEADVQVLFGHPTLIQVAASVGKVKRLEVPQTTIPTLNRKRRI</sequence>
<accession>F3FS40</accession>
<comment type="caution">
    <text evidence="1">The sequence shown here is derived from an EMBL/GenBank/DDBJ whole genome shotgun (WGS) entry which is preliminary data.</text>
</comment>
<dbReference type="HOGENOM" id="CLU_2966567_0_0_6"/>
<feature type="non-terminal residue" evidence="1">
    <location>
        <position position="1"/>
    </location>
</feature>
<dbReference type="Proteomes" id="UP000004471">
    <property type="component" value="Unassembled WGS sequence"/>
</dbReference>
<evidence type="ECO:0000313" key="1">
    <source>
        <dbReference type="EMBL" id="EGH33032.1"/>
    </source>
</evidence>
<organism evidence="1 2">
    <name type="scientific">Pseudomonas syringae pv. japonica str. M301072</name>
    <dbReference type="NCBI Taxonomy" id="629262"/>
    <lineage>
        <taxon>Bacteria</taxon>
        <taxon>Pseudomonadati</taxon>
        <taxon>Pseudomonadota</taxon>
        <taxon>Gammaproteobacteria</taxon>
        <taxon>Pseudomonadales</taxon>
        <taxon>Pseudomonadaceae</taxon>
        <taxon>Pseudomonas</taxon>
        <taxon>Pseudomonas syringae</taxon>
    </lineage>
</organism>
<dbReference type="EMBL" id="AEAH01001401">
    <property type="protein sequence ID" value="EGH33032.1"/>
    <property type="molecule type" value="Genomic_DNA"/>
</dbReference>
<dbReference type="SUPFAM" id="SSF47336">
    <property type="entry name" value="ACP-like"/>
    <property type="match status" value="1"/>
</dbReference>
<dbReference type="AlphaFoldDB" id="F3FS40"/>
<reference evidence="1 2" key="1">
    <citation type="journal article" date="2011" name="PLoS Pathog.">
        <title>Dynamic evolution of pathogenicity revealed by sequencing and comparative genomics of 19 Pseudomonas syringae isolates.</title>
        <authorList>
            <person name="Baltrus D.A."/>
            <person name="Nishimura M.T."/>
            <person name="Romanchuk A."/>
            <person name="Chang J.H."/>
            <person name="Mukhtar M.S."/>
            <person name="Cherkis K."/>
            <person name="Roach J."/>
            <person name="Grant S.R."/>
            <person name="Jones C.D."/>
            <person name="Dangl J.L."/>
        </authorList>
    </citation>
    <scope>NUCLEOTIDE SEQUENCE [LARGE SCALE GENOMIC DNA]</scope>
    <source>
        <strain evidence="2">M301072PT</strain>
    </source>
</reference>
<dbReference type="Gene3D" id="1.10.1200.10">
    <property type="entry name" value="ACP-like"/>
    <property type="match status" value="1"/>
</dbReference>
<dbReference type="InterPro" id="IPR036736">
    <property type="entry name" value="ACP-like_sf"/>
</dbReference>